<name>A0ABR7X5Z6_9SPHI</name>
<sequence length="570" mass="62252">MAVLFAWLEYRRANKRFLLLRIGAALVAVAALGCIVLPIKYNSTITKSIQHKNILLTQGFNADSLPDGIDTSLITLDASIKKAYPKVKLISGLDELSKTAPLHVYGNGLSKDELVQLDSLPVILHAAKIPAGVSNISWNDQLKAGEVLRVQGVYNNTSAQKVKLVLRGLSTGLDSIILPPNAQTPFGLSTTPKATGKMVFTLNADTALQGSLPVQIQPVKPLKVLMLSASPDFESKFLKNWLSENGYSVALRSAISKGKYNSGYINIAQFNLDKLSAQTLAQFDVVIGDLSVLSTLSSTESDVLKQAVANKGMGLIVRADSAGKTSWLQKQFPVDRPSGKEPEPASLIINGNKSGSGKLAYGPAYIVYQDGTQPLVKTKERILAGLALYGSGKIVFTTLNNTFSWMLGGNKQDYTELWSVLLSKAARKNDEVKNYIQFSSLPVSNEPVVLQVSQGSSSPIVVNNELIAPAQNADIPFEWNASYRPSNAGWQNLKQGDKISTWYAYPQNEWKPLRSAEKTAATTQYAALHPNRHIVTKQIQQKVRIDVPKIYFYILLLAACTFLWIETKIS</sequence>
<proteinExistence type="predicted"/>
<dbReference type="RefSeq" id="WP_191175857.1">
    <property type="nucleotide sequence ID" value="NZ_JACWMW010000002.1"/>
</dbReference>
<feature type="transmembrane region" description="Helical" evidence="1">
    <location>
        <begin position="18"/>
        <end position="39"/>
    </location>
</feature>
<protein>
    <submittedName>
        <fullName evidence="2">Uncharacterized protein</fullName>
    </submittedName>
</protein>
<keyword evidence="3" id="KW-1185">Reference proteome</keyword>
<keyword evidence="1" id="KW-0812">Transmembrane</keyword>
<dbReference type="Proteomes" id="UP000618754">
    <property type="component" value="Unassembled WGS sequence"/>
</dbReference>
<dbReference type="EMBL" id="JACWMW010000002">
    <property type="protein sequence ID" value="MBD1386013.1"/>
    <property type="molecule type" value="Genomic_DNA"/>
</dbReference>
<evidence type="ECO:0000256" key="1">
    <source>
        <dbReference type="SAM" id="Phobius"/>
    </source>
</evidence>
<evidence type="ECO:0000313" key="3">
    <source>
        <dbReference type="Proteomes" id="UP000618754"/>
    </source>
</evidence>
<dbReference type="InterPro" id="IPR029062">
    <property type="entry name" value="Class_I_gatase-like"/>
</dbReference>
<dbReference type="SUPFAM" id="SSF52317">
    <property type="entry name" value="Class I glutamine amidotransferase-like"/>
    <property type="match status" value="1"/>
</dbReference>
<accession>A0ABR7X5Z6</accession>
<gene>
    <name evidence="2" type="ORF">IDJ75_12035</name>
</gene>
<keyword evidence="1" id="KW-0472">Membrane</keyword>
<keyword evidence="1" id="KW-1133">Transmembrane helix</keyword>
<organism evidence="2 3">
    <name type="scientific">Mucilaginibacter rigui</name>
    <dbReference type="NCBI Taxonomy" id="534635"/>
    <lineage>
        <taxon>Bacteria</taxon>
        <taxon>Pseudomonadati</taxon>
        <taxon>Bacteroidota</taxon>
        <taxon>Sphingobacteriia</taxon>
        <taxon>Sphingobacteriales</taxon>
        <taxon>Sphingobacteriaceae</taxon>
        <taxon>Mucilaginibacter</taxon>
    </lineage>
</organism>
<comment type="caution">
    <text evidence="2">The sequence shown here is derived from an EMBL/GenBank/DDBJ whole genome shotgun (WGS) entry which is preliminary data.</text>
</comment>
<evidence type="ECO:0000313" key="2">
    <source>
        <dbReference type="EMBL" id="MBD1386013.1"/>
    </source>
</evidence>
<reference evidence="2 3" key="1">
    <citation type="submission" date="2020-09" db="EMBL/GenBank/DDBJ databases">
        <title>Novel species of Mucilaginibacter isolated from a glacier on the Tibetan Plateau.</title>
        <authorList>
            <person name="Liu Q."/>
            <person name="Xin Y.-H."/>
        </authorList>
    </citation>
    <scope>NUCLEOTIDE SEQUENCE [LARGE SCALE GENOMIC DNA]</scope>
    <source>
        <strain evidence="2 3">CGMCC 1.13878</strain>
    </source>
</reference>